<dbReference type="CDD" id="cd05830">
    <property type="entry name" value="Sortase_E"/>
    <property type="match status" value="1"/>
</dbReference>
<name>A0A6G8PVR3_9ACTN</name>
<evidence type="ECO:0000256" key="4">
    <source>
        <dbReference type="SAM" id="SignalP"/>
    </source>
</evidence>
<feature type="active site" description="Acyl-thioester intermediate" evidence="2">
    <location>
        <position position="239"/>
    </location>
</feature>
<dbReference type="GO" id="GO:0016787">
    <property type="term" value="F:hydrolase activity"/>
    <property type="evidence" value="ECO:0007669"/>
    <property type="project" value="UniProtKB-KW"/>
</dbReference>
<dbReference type="InterPro" id="IPR005754">
    <property type="entry name" value="Sortase"/>
</dbReference>
<evidence type="ECO:0000256" key="2">
    <source>
        <dbReference type="PIRSR" id="PIRSR605754-1"/>
    </source>
</evidence>
<dbReference type="PROSITE" id="PS51257">
    <property type="entry name" value="PROKAR_LIPOPROTEIN"/>
    <property type="match status" value="1"/>
</dbReference>
<evidence type="ECO:0000313" key="5">
    <source>
        <dbReference type="EMBL" id="QIN78286.1"/>
    </source>
</evidence>
<feature type="signal peptide" evidence="4">
    <location>
        <begin position="1"/>
        <end position="26"/>
    </location>
</feature>
<dbReference type="AlphaFoldDB" id="A0A6G8PVR3"/>
<feature type="compositionally biased region" description="Low complexity" evidence="3">
    <location>
        <begin position="28"/>
        <end position="59"/>
    </location>
</feature>
<evidence type="ECO:0000256" key="1">
    <source>
        <dbReference type="ARBA" id="ARBA00022801"/>
    </source>
</evidence>
<evidence type="ECO:0000313" key="6">
    <source>
        <dbReference type="Proteomes" id="UP000502706"/>
    </source>
</evidence>
<dbReference type="Pfam" id="PF04203">
    <property type="entry name" value="Sortase"/>
    <property type="match status" value="1"/>
</dbReference>
<dbReference type="KEGG" id="rmar:GBA65_06905"/>
<dbReference type="InterPro" id="IPR042003">
    <property type="entry name" value="Sortase_E"/>
</dbReference>
<reference evidence="5 6" key="1">
    <citation type="submission" date="2019-10" db="EMBL/GenBank/DDBJ databases">
        <title>Rubrobacter sp nov SCSIO 52915 isolated from a deep-sea sediment in the South China Sea.</title>
        <authorList>
            <person name="Chen R.W."/>
        </authorList>
    </citation>
    <scope>NUCLEOTIDE SEQUENCE [LARGE SCALE GENOMIC DNA]</scope>
    <source>
        <strain evidence="5 6">SCSIO 52915</strain>
    </source>
</reference>
<dbReference type="SUPFAM" id="SSF63817">
    <property type="entry name" value="Sortase"/>
    <property type="match status" value="1"/>
</dbReference>
<dbReference type="Proteomes" id="UP000502706">
    <property type="component" value="Chromosome"/>
</dbReference>
<dbReference type="RefSeq" id="WP_166395962.1">
    <property type="nucleotide sequence ID" value="NZ_CP045121.1"/>
</dbReference>
<dbReference type="EMBL" id="CP045121">
    <property type="protein sequence ID" value="QIN78286.1"/>
    <property type="molecule type" value="Genomic_DNA"/>
</dbReference>
<sequence length="270" mass="28812">MRVKQRIPSRLLASLAFLAMMGFAVSCGEEQSSGGPEEQTSGRAGGAQEEAPATPQTTEETTERAESTEAEEPKEEELPAEGEPAEGLPEEELEAEEETAEADAYAYEYQYGDEEVANAPSDPTMYLSVPSLGISGTPVIDENSEAALTAGTMHLPGTGFPWQPGSNTYIAGHRVGYPGTPSDRIFYDLPSISMGDEVTLTDANGETYTYSVSEIFAVTPFDTWVTAPTGTDTVTLQVCTETPDDWFTIGPSLMSSGPESGRLIVRATRA</sequence>
<feature type="compositionally biased region" description="Acidic residues" evidence="3">
    <location>
        <begin position="68"/>
        <end position="100"/>
    </location>
</feature>
<keyword evidence="4" id="KW-0732">Signal</keyword>
<feature type="active site" description="Proton donor/acceptor" evidence="2">
    <location>
        <position position="173"/>
    </location>
</feature>
<keyword evidence="6" id="KW-1185">Reference proteome</keyword>
<organism evidence="5 6">
    <name type="scientific">Rubrobacter marinus</name>
    <dbReference type="NCBI Taxonomy" id="2653852"/>
    <lineage>
        <taxon>Bacteria</taxon>
        <taxon>Bacillati</taxon>
        <taxon>Actinomycetota</taxon>
        <taxon>Rubrobacteria</taxon>
        <taxon>Rubrobacterales</taxon>
        <taxon>Rubrobacteraceae</taxon>
        <taxon>Rubrobacter</taxon>
    </lineage>
</organism>
<feature type="chain" id="PRO_5039103691" evidence="4">
    <location>
        <begin position="27"/>
        <end position="270"/>
    </location>
</feature>
<proteinExistence type="predicted"/>
<protein>
    <submittedName>
        <fullName evidence="5">Sortase</fullName>
    </submittedName>
</protein>
<dbReference type="Gene3D" id="2.40.260.10">
    <property type="entry name" value="Sortase"/>
    <property type="match status" value="1"/>
</dbReference>
<gene>
    <name evidence="5" type="ORF">GBA65_06905</name>
</gene>
<evidence type="ECO:0000256" key="3">
    <source>
        <dbReference type="SAM" id="MobiDB-lite"/>
    </source>
</evidence>
<feature type="region of interest" description="Disordered" evidence="3">
    <location>
        <begin position="28"/>
        <end position="100"/>
    </location>
</feature>
<accession>A0A6G8PVR3</accession>
<dbReference type="InterPro" id="IPR023365">
    <property type="entry name" value="Sortase_dom-sf"/>
</dbReference>
<keyword evidence="1" id="KW-0378">Hydrolase</keyword>